<dbReference type="PANTHER" id="PTHR43612">
    <property type="entry name" value="TRIFUNCTIONAL ENZYME SUBUNIT ALPHA"/>
    <property type="match status" value="1"/>
</dbReference>
<evidence type="ECO:0000256" key="5">
    <source>
        <dbReference type="ARBA" id="ARBA00022832"/>
    </source>
</evidence>
<gene>
    <name evidence="16" type="ORF">CR492_05005</name>
</gene>
<dbReference type="PROSITE" id="PS00166">
    <property type="entry name" value="ENOYL_COA_HYDRATASE"/>
    <property type="match status" value="1"/>
</dbReference>
<dbReference type="InterPro" id="IPR006180">
    <property type="entry name" value="3-OHacyl-CoA_DH_CS"/>
</dbReference>
<accession>A0A2J7TJV8</accession>
<dbReference type="InterPro" id="IPR018376">
    <property type="entry name" value="Enoyl-CoA_hyd/isom_CS"/>
</dbReference>
<keyword evidence="9" id="KW-0443">Lipid metabolism</keyword>
<dbReference type="GO" id="GO:0006635">
    <property type="term" value="P:fatty acid beta-oxidation"/>
    <property type="evidence" value="ECO:0007669"/>
    <property type="project" value="UniProtKB-UniPathway"/>
</dbReference>
<comment type="similarity">
    <text evidence="13">Belongs to the enoyl-CoA hydratase/isomerase family.</text>
</comment>
<evidence type="ECO:0000256" key="13">
    <source>
        <dbReference type="RuleBase" id="RU003707"/>
    </source>
</evidence>
<dbReference type="Proteomes" id="UP000236286">
    <property type="component" value="Unassembled WGS sequence"/>
</dbReference>
<keyword evidence="6" id="KW-0442">Lipid degradation</keyword>
<dbReference type="OrthoDB" id="9771883at2"/>
<comment type="similarity">
    <text evidence="3">In the N-terminal section; belongs to the enoyl-CoA hydratase/isomerase family.</text>
</comment>
<evidence type="ECO:0000256" key="9">
    <source>
        <dbReference type="ARBA" id="ARBA00023098"/>
    </source>
</evidence>
<sequence>MIFDGETIRVEELGGGLFELRFDRKGEAVNKLDRLAFSELAQAVEALAKTPGLAGALVTSAKDTFIAGADIFEFVEVFERSEAEIAEFVAANAKIITALSNLPAPTVAAINGLALGGGFEVALAADYRVIADTAKIGFPEVTLGIFPGYGGTVRLPRLIGLVEGGKWIISGTPRPAAAALDLGAVDAVAAPESLFATALALLKQAAANPGEWPKRRREAEQSLGLEEETVRDFITGLKVEAARALPHYPAAHDAVALLEAAAGIPFDEALALEAKGFARTARTQAAASLVGNFVNEQALKKISKGYAKTAAPVRKAAVLGAGVMGAGVAYQSALRGVPVLLKDVSQAALESGMAHAEQLLDKLVEQGRLPQDRADAVARSIKPTESFDNFSDVDVVVEAIVEDIAIKTSVFRQVEAATDAKTILASNTSSLQIADLAEGLGRPQNFIGMHFFNPVPKMALVEVVRGPKTSEAAVATIVGYATAMGKTPVVVGDCPGFVVNRVLTPYLIAFLQLVRDGVDFRQIDRVMEAFGWPMGPAYLIDVIGLDISHHVVEIVSAGFPERMVAAHPSAIDVLKADGRLGQKNGRGFYLYAKDARGRPRKDADPAVAALLASVQPQGESALPDADILDRMMIPLILEAARCFEDGVAASPGETDMCLILGLGLPRYLGGALRYADWRGLKKIVETAAKWQKLGEIYRPSEKFSARAASGKGFYG</sequence>
<evidence type="ECO:0000256" key="8">
    <source>
        <dbReference type="ARBA" id="ARBA00023027"/>
    </source>
</evidence>
<evidence type="ECO:0000256" key="7">
    <source>
        <dbReference type="ARBA" id="ARBA00023002"/>
    </source>
</evidence>
<dbReference type="InterPro" id="IPR008927">
    <property type="entry name" value="6-PGluconate_DH-like_C_sf"/>
</dbReference>
<dbReference type="AlphaFoldDB" id="A0A2J7TJV8"/>
<dbReference type="EC" id="4.2.1.17" evidence="4"/>
<comment type="caution">
    <text evidence="16">The sequence shown here is derived from an EMBL/GenBank/DDBJ whole genome shotgun (WGS) entry which is preliminary data.</text>
</comment>
<dbReference type="SUPFAM" id="SSF51735">
    <property type="entry name" value="NAD(P)-binding Rossmann-fold domains"/>
    <property type="match status" value="1"/>
</dbReference>
<evidence type="ECO:0000259" key="14">
    <source>
        <dbReference type="Pfam" id="PF00725"/>
    </source>
</evidence>
<dbReference type="Gene3D" id="1.10.1040.50">
    <property type="match status" value="1"/>
</dbReference>
<evidence type="ECO:0000256" key="10">
    <source>
        <dbReference type="ARBA" id="ARBA00023239"/>
    </source>
</evidence>
<comment type="similarity">
    <text evidence="2">In the central section; belongs to the 3-hydroxyacyl-CoA dehydrogenase family.</text>
</comment>
<feature type="domain" description="3-hydroxyacyl-CoA dehydrogenase C-terminal" evidence="14">
    <location>
        <begin position="496"/>
        <end position="591"/>
    </location>
</feature>
<dbReference type="RefSeq" id="WP_102842648.1">
    <property type="nucleotide sequence ID" value="NZ_PDZR01000003.1"/>
</dbReference>
<dbReference type="InterPro" id="IPR006176">
    <property type="entry name" value="3-OHacyl-CoA_DH_NAD-bd"/>
</dbReference>
<evidence type="ECO:0000256" key="3">
    <source>
        <dbReference type="ARBA" id="ARBA00008750"/>
    </source>
</evidence>
<dbReference type="Pfam" id="PF00378">
    <property type="entry name" value="ECH_1"/>
    <property type="match status" value="1"/>
</dbReference>
<keyword evidence="5" id="KW-0276">Fatty acid metabolism</keyword>
<evidence type="ECO:0000256" key="6">
    <source>
        <dbReference type="ARBA" id="ARBA00022963"/>
    </source>
</evidence>
<dbReference type="InterPro" id="IPR050136">
    <property type="entry name" value="FA_oxidation_alpha_subunit"/>
</dbReference>
<dbReference type="CDD" id="cd06558">
    <property type="entry name" value="crotonase-like"/>
    <property type="match status" value="1"/>
</dbReference>
<keyword evidence="10" id="KW-0456">Lyase</keyword>
<dbReference type="InterPro" id="IPR006108">
    <property type="entry name" value="3HC_DH_C"/>
</dbReference>
<dbReference type="EMBL" id="PDZR01000003">
    <property type="protein sequence ID" value="PNG27059.1"/>
    <property type="molecule type" value="Genomic_DNA"/>
</dbReference>
<proteinExistence type="inferred from homology"/>
<evidence type="ECO:0000313" key="16">
    <source>
        <dbReference type="EMBL" id="PNG27059.1"/>
    </source>
</evidence>
<keyword evidence="7" id="KW-0560">Oxidoreductase</keyword>
<dbReference type="PANTHER" id="PTHR43612:SF3">
    <property type="entry name" value="TRIFUNCTIONAL ENZYME SUBUNIT ALPHA, MITOCHONDRIAL"/>
    <property type="match status" value="1"/>
</dbReference>
<dbReference type="UniPathway" id="UPA00659"/>
<keyword evidence="8" id="KW-0520">NAD</keyword>
<feature type="domain" description="3-hydroxyacyl-CoA dehydrogenase NAD binding" evidence="15">
    <location>
        <begin position="315"/>
        <end position="494"/>
    </location>
</feature>
<dbReference type="PROSITE" id="PS00067">
    <property type="entry name" value="3HCDH"/>
    <property type="match status" value="1"/>
</dbReference>
<dbReference type="GO" id="GO:0016509">
    <property type="term" value="F:long-chain (3S)-3-hydroxyacyl-CoA dehydrogenase (NAD+) activity"/>
    <property type="evidence" value="ECO:0007669"/>
    <property type="project" value="TreeGrafter"/>
</dbReference>
<keyword evidence="11" id="KW-0511">Multifunctional enzyme</keyword>
<dbReference type="FunFam" id="3.40.50.720:FF:000009">
    <property type="entry name" value="Fatty oxidation complex, alpha subunit"/>
    <property type="match status" value="1"/>
</dbReference>
<evidence type="ECO:0000256" key="2">
    <source>
        <dbReference type="ARBA" id="ARBA00007005"/>
    </source>
</evidence>
<dbReference type="Pfam" id="PF00725">
    <property type="entry name" value="3HCDH"/>
    <property type="match status" value="1"/>
</dbReference>
<dbReference type="InterPro" id="IPR036291">
    <property type="entry name" value="NAD(P)-bd_dom_sf"/>
</dbReference>
<evidence type="ECO:0000256" key="11">
    <source>
        <dbReference type="ARBA" id="ARBA00023268"/>
    </source>
</evidence>
<protein>
    <recommendedName>
        <fullName evidence="4">enoyl-CoA hydratase</fullName>
        <ecNumber evidence="4">4.2.1.17</ecNumber>
    </recommendedName>
</protein>
<dbReference type="GO" id="GO:0004300">
    <property type="term" value="F:enoyl-CoA hydratase activity"/>
    <property type="evidence" value="ECO:0007669"/>
    <property type="project" value="UniProtKB-EC"/>
</dbReference>
<evidence type="ECO:0000259" key="15">
    <source>
        <dbReference type="Pfam" id="PF02737"/>
    </source>
</evidence>
<dbReference type="Gene3D" id="3.40.50.720">
    <property type="entry name" value="NAD(P)-binding Rossmann-like Domain"/>
    <property type="match status" value="1"/>
</dbReference>
<dbReference type="Gene3D" id="3.90.226.10">
    <property type="entry name" value="2-enoyl-CoA Hydratase, Chain A, domain 1"/>
    <property type="match status" value="1"/>
</dbReference>
<evidence type="ECO:0000313" key="17">
    <source>
        <dbReference type="Proteomes" id="UP000236286"/>
    </source>
</evidence>
<organism evidence="16 17">
    <name type="scientific">Methylocella silvestris</name>
    <dbReference type="NCBI Taxonomy" id="199596"/>
    <lineage>
        <taxon>Bacteria</taxon>
        <taxon>Pseudomonadati</taxon>
        <taxon>Pseudomonadota</taxon>
        <taxon>Alphaproteobacteria</taxon>
        <taxon>Hyphomicrobiales</taxon>
        <taxon>Beijerinckiaceae</taxon>
        <taxon>Methylocella</taxon>
    </lineage>
</organism>
<evidence type="ECO:0000256" key="12">
    <source>
        <dbReference type="ARBA" id="ARBA00049556"/>
    </source>
</evidence>
<dbReference type="InterPro" id="IPR029045">
    <property type="entry name" value="ClpP/crotonase-like_dom_sf"/>
</dbReference>
<dbReference type="GO" id="GO:0070403">
    <property type="term" value="F:NAD+ binding"/>
    <property type="evidence" value="ECO:0007669"/>
    <property type="project" value="InterPro"/>
</dbReference>
<name>A0A2J7TJV8_METSI</name>
<comment type="pathway">
    <text evidence="1">Lipid metabolism; fatty acid beta-oxidation.</text>
</comment>
<evidence type="ECO:0000256" key="4">
    <source>
        <dbReference type="ARBA" id="ARBA00012076"/>
    </source>
</evidence>
<comment type="catalytic activity">
    <reaction evidence="12">
        <text>a (3S)-3-hydroxyacyl-CoA + NAD(+) = a 3-oxoacyl-CoA + NADH + H(+)</text>
        <dbReference type="Rhea" id="RHEA:22432"/>
        <dbReference type="ChEBI" id="CHEBI:15378"/>
        <dbReference type="ChEBI" id="CHEBI:57318"/>
        <dbReference type="ChEBI" id="CHEBI:57540"/>
        <dbReference type="ChEBI" id="CHEBI:57945"/>
        <dbReference type="ChEBI" id="CHEBI:90726"/>
        <dbReference type="EC" id="1.1.1.35"/>
    </reaction>
</comment>
<dbReference type="SUPFAM" id="SSF48179">
    <property type="entry name" value="6-phosphogluconate dehydrogenase C-terminal domain-like"/>
    <property type="match status" value="2"/>
</dbReference>
<dbReference type="InterPro" id="IPR001753">
    <property type="entry name" value="Enoyl-CoA_hydra/iso"/>
</dbReference>
<reference evidence="16 17" key="1">
    <citation type="submission" date="2017-10" db="EMBL/GenBank/DDBJ databases">
        <title>Genome announcement of Methylocella silvestris TVC from permafrost.</title>
        <authorList>
            <person name="Wang J."/>
            <person name="Geng K."/>
            <person name="Ul-Haque F."/>
            <person name="Crombie A.T."/>
            <person name="Street L.E."/>
            <person name="Wookey P.A."/>
            <person name="Murrell J.C."/>
            <person name="Pratscher J."/>
        </authorList>
    </citation>
    <scope>NUCLEOTIDE SEQUENCE [LARGE SCALE GENOMIC DNA]</scope>
    <source>
        <strain evidence="16 17">TVC</strain>
    </source>
</reference>
<evidence type="ECO:0000256" key="1">
    <source>
        <dbReference type="ARBA" id="ARBA00005005"/>
    </source>
</evidence>
<dbReference type="NCBIfam" id="NF008727">
    <property type="entry name" value="PRK11730.1"/>
    <property type="match status" value="1"/>
</dbReference>
<dbReference type="Pfam" id="PF02737">
    <property type="entry name" value="3HCDH_N"/>
    <property type="match status" value="1"/>
</dbReference>
<dbReference type="SUPFAM" id="SSF52096">
    <property type="entry name" value="ClpP/crotonase"/>
    <property type="match status" value="1"/>
</dbReference>